<feature type="chain" id="PRO_5012972358" evidence="1">
    <location>
        <begin position="16"/>
        <end position="71"/>
    </location>
</feature>
<name>A0A166V7I8_9HYPO</name>
<evidence type="ECO:0000313" key="2">
    <source>
        <dbReference type="EMBL" id="OAA33356.1"/>
    </source>
</evidence>
<proteinExistence type="predicted"/>
<dbReference type="Proteomes" id="UP000078544">
    <property type="component" value="Unassembled WGS sequence"/>
</dbReference>
<evidence type="ECO:0000313" key="3">
    <source>
        <dbReference type="Proteomes" id="UP000078544"/>
    </source>
</evidence>
<dbReference type="AlphaFoldDB" id="A0A166V7I8"/>
<evidence type="ECO:0000256" key="1">
    <source>
        <dbReference type="SAM" id="SignalP"/>
    </source>
</evidence>
<reference evidence="2 3" key="1">
    <citation type="journal article" date="2016" name="Genome Biol. Evol.">
        <title>Divergent and convergent evolution of fungal pathogenicity.</title>
        <authorList>
            <person name="Shang Y."/>
            <person name="Xiao G."/>
            <person name="Zheng P."/>
            <person name="Cen K."/>
            <person name="Zhan S."/>
            <person name="Wang C."/>
        </authorList>
    </citation>
    <scope>NUCLEOTIDE SEQUENCE [LARGE SCALE GENOMIC DNA]</scope>
    <source>
        <strain evidence="2 3">RCEF 2490</strain>
    </source>
</reference>
<keyword evidence="1" id="KW-0732">Signal</keyword>
<keyword evidence="3" id="KW-1185">Reference proteome</keyword>
<sequence length="71" mass="7942">MKFFALAALFTIAVAAPAELEKRQTPCGDSVYSIPKCCTSKVFSLACLQSQNPRMLKTKVFRSPRSLTWTR</sequence>
<feature type="signal peptide" evidence="1">
    <location>
        <begin position="1"/>
        <end position="15"/>
    </location>
</feature>
<organism evidence="2 3">
    <name type="scientific">Moelleriella libera RCEF 2490</name>
    <dbReference type="NCBI Taxonomy" id="1081109"/>
    <lineage>
        <taxon>Eukaryota</taxon>
        <taxon>Fungi</taxon>
        <taxon>Dikarya</taxon>
        <taxon>Ascomycota</taxon>
        <taxon>Pezizomycotina</taxon>
        <taxon>Sordariomycetes</taxon>
        <taxon>Hypocreomycetidae</taxon>
        <taxon>Hypocreales</taxon>
        <taxon>Clavicipitaceae</taxon>
        <taxon>Moelleriella</taxon>
    </lineage>
</organism>
<gene>
    <name evidence="2" type="ORF">AAL_00821</name>
</gene>
<accession>A0A166V7I8</accession>
<dbReference type="EMBL" id="AZGY01000001">
    <property type="protein sequence ID" value="OAA33356.1"/>
    <property type="molecule type" value="Genomic_DNA"/>
</dbReference>
<protein>
    <submittedName>
        <fullName evidence="2">Uncharacterized protein</fullName>
    </submittedName>
</protein>
<comment type="caution">
    <text evidence="2">The sequence shown here is derived from an EMBL/GenBank/DDBJ whole genome shotgun (WGS) entry which is preliminary data.</text>
</comment>